<dbReference type="OrthoDB" id="6421622at2759"/>
<dbReference type="PROSITE" id="PS50158">
    <property type="entry name" value="ZF_CCHC"/>
    <property type="match status" value="1"/>
</dbReference>
<accession>A0A7J6NDD4</accession>
<evidence type="ECO:0000313" key="5">
    <source>
        <dbReference type="Proteomes" id="UP000541610"/>
    </source>
</evidence>
<dbReference type="SUPFAM" id="SSF57756">
    <property type="entry name" value="Retrovirus zinc finger-like domains"/>
    <property type="match status" value="1"/>
</dbReference>
<feature type="region of interest" description="Disordered" evidence="2">
    <location>
        <begin position="211"/>
        <end position="273"/>
    </location>
</feature>
<feature type="compositionally biased region" description="Acidic residues" evidence="2">
    <location>
        <begin position="990"/>
        <end position="1009"/>
    </location>
</feature>
<feature type="compositionally biased region" description="Polar residues" evidence="2">
    <location>
        <begin position="947"/>
        <end position="956"/>
    </location>
</feature>
<feature type="region of interest" description="Disordered" evidence="2">
    <location>
        <begin position="1"/>
        <end position="129"/>
    </location>
</feature>
<keyword evidence="1" id="KW-0862">Zinc</keyword>
<name>A0A7J6NDD4_PEROL</name>
<feature type="region of interest" description="Disordered" evidence="2">
    <location>
        <begin position="680"/>
        <end position="704"/>
    </location>
</feature>
<dbReference type="GO" id="GO:0008270">
    <property type="term" value="F:zinc ion binding"/>
    <property type="evidence" value="ECO:0007669"/>
    <property type="project" value="UniProtKB-KW"/>
</dbReference>
<reference evidence="4 5" key="1">
    <citation type="submission" date="2020-04" db="EMBL/GenBank/DDBJ databases">
        <title>Perkinsus olseni comparative genomics.</title>
        <authorList>
            <person name="Bogema D.R."/>
        </authorList>
    </citation>
    <scope>NUCLEOTIDE SEQUENCE [LARGE SCALE GENOMIC DNA]</scope>
    <source>
        <strain evidence="4">00978-12</strain>
    </source>
</reference>
<protein>
    <recommendedName>
        <fullName evidence="3">CCHC-type domain-containing protein</fullName>
    </recommendedName>
</protein>
<dbReference type="EMBL" id="JABANP010000486">
    <property type="protein sequence ID" value="KAF4681774.1"/>
    <property type="molecule type" value="Genomic_DNA"/>
</dbReference>
<evidence type="ECO:0000256" key="2">
    <source>
        <dbReference type="SAM" id="MobiDB-lite"/>
    </source>
</evidence>
<feature type="compositionally biased region" description="Basic residues" evidence="2">
    <location>
        <begin position="220"/>
        <end position="229"/>
    </location>
</feature>
<evidence type="ECO:0000313" key="4">
    <source>
        <dbReference type="EMBL" id="KAF4681774.1"/>
    </source>
</evidence>
<feature type="domain" description="CCHC-type" evidence="3">
    <location>
        <begin position="611"/>
        <end position="624"/>
    </location>
</feature>
<keyword evidence="1" id="KW-0479">Metal-binding</keyword>
<proteinExistence type="predicted"/>
<comment type="caution">
    <text evidence="4">The sequence shown here is derived from an EMBL/GenBank/DDBJ whole genome shotgun (WGS) entry which is preliminary data.</text>
</comment>
<dbReference type="InterPro" id="IPR021109">
    <property type="entry name" value="Peptidase_aspartic_dom_sf"/>
</dbReference>
<feature type="compositionally biased region" description="Polar residues" evidence="2">
    <location>
        <begin position="264"/>
        <end position="273"/>
    </location>
</feature>
<dbReference type="InterPro" id="IPR036875">
    <property type="entry name" value="Znf_CCHC_sf"/>
</dbReference>
<dbReference type="SMART" id="SM00343">
    <property type="entry name" value="ZnF_C2HC"/>
    <property type="match status" value="3"/>
</dbReference>
<dbReference type="Proteomes" id="UP000541610">
    <property type="component" value="Unassembled WGS sequence"/>
</dbReference>
<dbReference type="GO" id="GO:0003676">
    <property type="term" value="F:nucleic acid binding"/>
    <property type="evidence" value="ECO:0007669"/>
    <property type="project" value="InterPro"/>
</dbReference>
<sequence length="1453" mass="160936">MEDSRTTNNYNDPANPTRPGDGMIPPPLLRDGLPHSEGNEPPPLAGAHTHLEIPSGIHPPMVLPINNTTVAGRSQEQPAANTSDNLHDVEAGDNRELPPRQRLPPGPNRAPQYQLPPDGYPASPAGMIPNQDLAQPRGVGVYPAAYTSEATVATDDWRAEVYQRGQHPVSTDHRAQRLPPPPPHYPHPGDYCGQPRYSEIQQLPPYYVPRRPPQVDSHRVHSRPYGPHHSRSDYAEAAGQTTMPQHQHERGQPVGDPYYPPRVNATSHGYPQQAQLPPYFDALPPTGPAQLQSLPSPFYVPRKRGMSYYGWCEGCGDYRCAAQIAIKEYDSAERVVASLKPRTIFKGPEDTRSGTSFIETMYTETEGHPDVVRYLWLKRYTTSYVWSVLTDGIQPPTRCHRSYGSQLQLLIDRLRHHYDTLGHVQRTSDDLAHCVQGGGTVYRFIQKLETMASELYALGSPVPYRDLKLRLHKGLKSILLRQRLDVDLMNDHMSFEQFRDRVLLHHKQLTNYYGVDYETNEGAARSPGFRPVRTQARPNYARTREQSVESRGGQSSHRDYTPRSSPSPARPRPLQPRSVNIVDEDTEELSEDEHSLRHLLAIRNDVTGFLCFRCHQKGHSAKNCLQAAPAELATRCKVCGNPGHTTDACRVNVEQIVCHRCNNPGHLAYVCGAKLPATAKTTKDPLRRPPTPSTRGAQPRPATKVRANTSVHATFLDDEESRSDHHCHTLRCTPPLDARVQHREGMMTGYITLEDTEVVAIYDTGADVSLITAECLNYVSPDAAVNTNVPSSLSAANGGHLHTIGTVRLRLSTPSTSQVDTFLVTTVPLTTPVILGCPTMSLLKTRITIGPDGYHIETNYCDTPKTNKVGSDDHVQHMEGDHCEDPPKDHDDYITNYKIKYINQLCLQEGCEPLRYNGRARDRTALRHANLPVPSPIPSEDGDGAEATTQGVSLSPGSLAEELDSDQPGEYASPPATNSPTIWATPSPEEVTEEAGEDTTDDREPAEELSDPNYVDVTARLRDYFGTSTRHLFGKFMNTSPTVGSVVISTTAPHIGLATVVDNALNDGYIRLQALDVVSEGGIVSTPTLDSVDEYTTPCKAVIYLMEDYTGMGDKEVGTIARLGALTKSYEDTADYQGYRSTKVRLLQACTSNKAAQLSPLQSVGNEQLDSLRQRLWAKYADLALVSTTTDLTVPAINYTYSAEVLESGKAATTKDWGLRATTPTFLKAGMLKLKYTPEVTTSMLTNYEQVLDHVHVRMVAVIEPTTWGLLDPALKLFVQRGTTVFMSTSRVITTGLIGGFGDYLELDTIGKLARWNLIEAMLTTRGYWSEKTSAGVLSIAPLQLDKDLTTVKDYYIPISLHHAYQRLHTFYKTVFYSVTKREAAVNNDLKTLGELDSLPAALANVYYKNEHYLQLLTCDDDEEEITIDALRKAELQVYYDDATSGDGTAADN</sequence>
<feature type="compositionally biased region" description="Polar residues" evidence="2">
    <location>
        <begin position="65"/>
        <end position="84"/>
    </location>
</feature>
<evidence type="ECO:0000259" key="3">
    <source>
        <dbReference type="PROSITE" id="PS50158"/>
    </source>
</evidence>
<feature type="region of interest" description="Disordered" evidence="2">
    <location>
        <begin position="927"/>
        <end position="1009"/>
    </location>
</feature>
<organism evidence="4 5">
    <name type="scientific">Perkinsus olseni</name>
    <name type="common">Perkinsus atlanticus</name>
    <dbReference type="NCBI Taxonomy" id="32597"/>
    <lineage>
        <taxon>Eukaryota</taxon>
        <taxon>Sar</taxon>
        <taxon>Alveolata</taxon>
        <taxon>Perkinsozoa</taxon>
        <taxon>Perkinsea</taxon>
        <taxon>Perkinsida</taxon>
        <taxon>Perkinsidae</taxon>
        <taxon>Perkinsus</taxon>
    </lineage>
</organism>
<dbReference type="Gene3D" id="2.40.70.10">
    <property type="entry name" value="Acid Proteases"/>
    <property type="match status" value="1"/>
</dbReference>
<feature type="compositionally biased region" description="Polar residues" evidence="2">
    <location>
        <begin position="975"/>
        <end position="984"/>
    </location>
</feature>
<feature type="compositionally biased region" description="Polar residues" evidence="2">
    <location>
        <begin position="1"/>
        <end position="14"/>
    </location>
</feature>
<evidence type="ECO:0000256" key="1">
    <source>
        <dbReference type="PROSITE-ProRule" id="PRU00047"/>
    </source>
</evidence>
<dbReference type="SUPFAM" id="SSF50630">
    <property type="entry name" value="Acid proteases"/>
    <property type="match status" value="1"/>
</dbReference>
<feature type="region of interest" description="Disordered" evidence="2">
    <location>
        <begin position="523"/>
        <end position="578"/>
    </location>
</feature>
<keyword evidence="1" id="KW-0863">Zinc-finger</keyword>
<dbReference type="CDD" id="cd00303">
    <property type="entry name" value="retropepsin_like"/>
    <property type="match status" value="1"/>
</dbReference>
<dbReference type="InterPro" id="IPR001878">
    <property type="entry name" value="Znf_CCHC"/>
</dbReference>
<gene>
    <name evidence="4" type="ORF">FOZ60_011573</name>
</gene>
<dbReference type="Gene3D" id="4.10.60.10">
    <property type="entry name" value="Zinc finger, CCHC-type"/>
    <property type="match status" value="1"/>
</dbReference>
<feature type="compositionally biased region" description="Basic and acidic residues" evidence="2">
    <location>
        <begin position="85"/>
        <end position="99"/>
    </location>
</feature>